<dbReference type="SMART" id="SM00737">
    <property type="entry name" value="ML"/>
    <property type="match status" value="1"/>
</dbReference>
<dbReference type="SUPFAM" id="SSF81296">
    <property type="entry name" value="E set domains"/>
    <property type="match status" value="1"/>
</dbReference>
<dbReference type="PANTHER" id="PTHR11306:SF68">
    <property type="entry name" value="NPC INTRACELLULAR CHOLESTEROL TRANSPORTER 2"/>
    <property type="match status" value="1"/>
</dbReference>
<comment type="caution">
    <text evidence="8">The sequence shown here is derived from an EMBL/GenBank/DDBJ whole genome shotgun (WGS) entry which is preliminary data.</text>
</comment>
<comment type="subcellular location">
    <subcellularLocation>
        <location evidence="1">Secreted</location>
    </subcellularLocation>
</comment>
<evidence type="ECO:0000256" key="2">
    <source>
        <dbReference type="ARBA" id="ARBA00006370"/>
    </source>
</evidence>
<protein>
    <submittedName>
        <fullName evidence="8">NPC intracellular cholesterol transporter 2 like a</fullName>
    </submittedName>
</protein>
<reference evidence="8" key="1">
    <citation type="submission" date="2022-07" db="EMBL/GenBank/DDBJ databases">
        <authorList>
            <person name="Trinca V."/>
            <person name="Uliana J.V.C."/>
            <person name="Torres T.T."/>
            <person name="Ward R.J."/>
            <person name="Monesi N."/>
        </authorList>
    </citation>
    <scope>NUCLEOTIDE SEQUENCE</scope>
    <source>
        <strain evidence="8">HSMRA1968</strain>
        <tissue evidence="8">Whole embryos</tissue>
    </source>
</reference>
<name>A0A9Q0RWR1_9DIPT</name>
<dbReference type="OrthoDB" id="6332846at2759"/>
<dbReference type="GO" id="GO:0032367">
    <property type="term" value="P:intracellular cholesterol transport"/>
    <property type="evidence" value="ECO:0007669"/>
    <property type="project" value="InterPro"/>
</dbReference>
<proteinExistence type="inferred from homology"/>
<feature type="chain" id="PRO_5040311401" evidence="6">
    <location>
        <begin position="21"/>
        <end position="157"/>
    </location>
</feature>
<dbReference type="PANTHER" id="PTHR11306">
    <property type="entry name" value="NIEMANN PICK TYPE C2 PROTEIN NPC2-RELATED"/>
    <property type="match status" value="1"/>
</dbReference>
<dbReference type="Pfam" id="PF02221">
    <property type="entry name" value="E1_DerP2_DerF2"/>
    <property type="match status" value="1"/>
</dbReference>
<evidence type="ECO:0000256" key="6">
    <source>
        <dbReference type="SAM" id="SignalP"/>
    </source>
</evidence>
<evidence type="ECO:0000313" key="9">
    <source>
        <dbReference type="Proteomes" id="UP001151699"/>
    </source>
</evidence>
<dbReference type="CDD" id="cd00916">
    <property type="entry name" value="Npc2_like"/>
    <property type="match status" value="1"/>
</dbReference>
<dbReference type="AlphaFoldDB" id="A0A9Q0RWR1"/>
<comment type="similarity">
    <text evidence="2">Belongs to the NPC2 family.</text>
</comment>
<keyword evidence="5" id="KW-1015">Disulfide bond</keyword>
<keyword evidence="9" id="KW-1185">Reference proteome</keyword>
<dbReference type="Proteomes" id="UP001151699">
    <property type="component" value="Chromosome X"/>
</dbReference>
<feature type="domain" description="MD-2-related lipid-recognition" evidence="7">
    <location>
        <begin position="23"/>
        <end position="154"/>
    </location>
</feature>
<keyword evidence="3" id="KW-0964">Secreted</keyword>
<dbReference type="GO" id="GO:0005576">
    <property type="term" value="C:extracellular region"/>
    <property type="evidence" value="ECO:0007669"/>
    <property type="project" value="UniProtKB-SubCell"/>
</dbReference>
<sequence>MLVQTSLIFFLAYLVALTLGTDVKQCEGGKTKKLDASDVTVSNCDKGTCKLRKKSTVNITMKFTPEVDVKKLTTSVYANVLGIPLPFIGVDGTSACDKVFSADGLTQANCPLKAGETYVYKNSFPVLEIYPKLNLVVHWALTYKDDIACFELPAKIL</sequence>
<evidence type="ECO:0000256" key="4">
    <source>
        <dbReference type="ARBA" id="ARBA00022729"/>
    </source>
</evidence>
<evidence type="ECO:0000256" key="5">
    <source>
        <dbReference type="ARBA" id="ARBA00023157"/>
    </source>
</evidence>
<gene>
    <name evidence="8" type="primary">Npc2a</name>
    <name evidence="8" type="ORF">Bhyg_09761</name>
</gene>
<evidence type="ECO:0000259" key="7">
    <source>
        <dbReference type="SMART" id="SM00737"/>
    </source>
</evidence>
<dbReference type="InterPro" id="IPR014756">
    <property type="entry name" value="Ig_E-set"/>
</dbReference>
<keyword evidence="4 6" id="KW-0732">Signal</keyword>
<organism evidence="8 9">
    <name type="scientific">Pseudolycoriella hygida</name>
    <dbReference type="NCBI Taxonomy" id="35572"/>
    <lineage>
        <taxon>Eukaryota</taxon>
        <taxon>Metazoa</taxon>
        <taxon>Ecdysozoa</taxon>
        <taxon>Arthropoda</taxon>
        <taxon>Hexapoda</taxon>
        <taxon>Insecta</taxon>
        <taxon>Pterygota</taxon>
        <taxon>Neoptera</taxon>
        <taxon>Endopterygota</taxon>
        <taxon>Diptera</taxon>
        <taxon>Nematocera</taxon>
        <taxon>Sciaroidea</taxon>
        <taxon>Sciaridae</taxon>
        <taxon>Pseudolycoriella</taxon>
    </lineage>
</organism>
<evidence type="ECO:0000313" key="8">
    <source>
        <dbReference type="EMBL" id="KAJ6637035.1"/>
    </source>
</evidence>
<evidence type="ECO:0000256" key="3">
    <source>
        <dbReference type="ARBA" id="ARBA00022525"/>
    </source>
</evidence>
<accession>A0A9Q0RWR1</accession>
<dbReference type="GO" id="GO:0032934">
    <property type="term" value="F:sterol binding"/>
    <property type="evidence" value="ECO:0007669"/>
    <property type="project" value="InterPro"/>
</dbReference>
<dbReference type="FunFam" id="2.60.40.770:FF:000001">
    <property type="entry name" value="NPC intracellular cholesterol transporter 2"/>
    <property type="match status" value="1"/>
</dbReference>
<dbReference type="EMBL" id="WJQU01000003">
    <property type="protein sequence ID" value="KAJ6637035.1"/>
    <property type="molecule type" value="Genomic_DNA"/>
</dbReference>
<evidence type="ECO:0000256" key="1">
    <source>
        <dbReference type="ARBA" id="ARBA00004613"/>
    </source>
</evidence>
<dbReference type="InterPro" id="IPR003172">
    <property type="entry name" value="ML_dom"/>
</dbReference>
<dbReference type="InterPro" id="IPR033916">
    <property type="entry name" value="ML_Npc2-like"/>
</dbReference>
<dbReference type="Gene3D" id="2.60.40.770">
    <property type="match status" value="1"/>
</dbReference>
<feature type="signal peptide" evidence="6">
    <location>
        <begin position="1"/>
        <end position="20"/>
    </location>
</feature>
<dbReference type="InterPro" id="IPR039670">
    <property type="entry name" value="NPC2-like"/>
</dbReference>